<reference evidence="2" key="1">
    <citation type="submission" date="2022-06" db="EMBL/GenBank/DDBJ databases">
        <title>Genome public.</title>
        <authorList>
            <person name="Sun Q."/>
        </authorList>
    </citation>
    <scope>NUCLEOTIDE SEQUENCE</scope>
    <source>
        <strain evidence="2">CWNU-1</strain>
    </source>
</reference>
<name>A0ABT0UVD3_9ACTN</name>
<keyword evidence="1" id="KW-1133">Transmembrane helix</keyword>
<gene>
    <name evidence="2" type="ORF">NBG84_29505</name>
</gene>
<keyword evidence="3" id="KW-1185">Reference proteome</keyword>
<accession>A0ABT0UVD3</accession>
<evidence type="ECO:0000313" key="3">
    <source>
        <dbReference type="Proteomes" id="UP001431429"/>
    </source>
</evidence>
<proteinExistence type="predicted"/>
<organism evidence="2 3">
    <name type="scientific">Streptomyces albipurpureus</name>
    <dbReference type="NCBI Taxonomy" id="2897419"/>
    <lineage>
        <taxon>Bacteria</taxon>
        <taxon>Bacillati</taxon>
        <taxon>Actinomycetota</taxon>
        <taxon>Actinomycetes</taxon>
        <taxon>Kitasatosporales</taxon>
        <taxon>Streptomycetaceae</taxon>
        <taxon>Streptomyces</taxon>
    </lineage>
</organism>
<keyword evidence="1" id="KW-0472">Membrane</keyword>
<evidence type="ECO:0000256" key="1">
    <source>
        <dbReference type="SAM" id="Phobius"/>
    </source>
</evidence>
<comment type="caution">
    <text evidence="2">The sequence shown here is derived from an EMBL/GenBank/DDBJ whole genome shotgun (WGS) entry which is preliminary data.</text>
</comment>
<protein>
    <recommendedName>
        <fullName evidence="4">Integral membrane protein</fullName>
    </recommendedName>
</protein>
<sequence length="94" mass="9314">MSGSAHGHTPAAWTGVCIAFFGFCVSGVFMVAANPLGFWGGLAIVGLGGVVGGAMKAAGLGMPKKSADQLAARERATSVIHAKSQPASAQSVAR</sequence>
<dbReference type="EMBL" id="JAMQAW010000038">
    <property type="protein sequence ID" value="MCM2392371.1"/>
    <property type="molecule type" value="Genomic_DNA"/>
</dbReference>
<feature type="transmembrane region" description="Helical" evidence="1">
    <location>
        <begin position="12"/>
        <end position="32"/>
    </location>
</feature>
<dbReference type="Proteomes" id="UP001431429">
    <property type="component" value="Unassembled WGS sequence"/>
</dbReference>
<evidence type="ECO:0008006" key="4">
    <source>
        <dbReference type="Google" id="ProtNLM"/>
    </source>
</evidence>
<evidence type="ECO:0000313" key="2">
    <source>
        <dbReference type="EMBL" id="MCM2392371.1"/>
    </source>
</evidence>
<dbReference type="RefSeq" id="WP_250922698.1">
    <property type="nucleotide sequence ID" value="NZ_JAMQAW010000038.1"/>
</dbReference>
<dbReference type="NCBIfam" id="NF041681">
    <property type="entry name" value="HGxxPAAW"/>
    <property type="match status" value="1"/>
</dbReference>
<feature type="transmembrane region" description="Helical" evidence="1">
    <location>
        <begin position="38"/>
        <end position="55"/>
    </location>
</feature>
<keyword evidence="1" id="KW-0812">Transmembrane</keyword>